<dbReference type="PANTHER" id="PTHR43213:SF5">
    <property type="entry name" value="BIFUNCTIONAL DTTP_UTP PYROPHOSPHATASE_METHYLTRANSFERASE PROTEIN-RELATED"/>
    <property type="match status" value="1"/>
</dbReference>
<organism evidence="5 6">
    <name type="scientific">Thermogemmata fonticola</name>
    <dbReference type="NCBI Taxonomy" id="2755323"/>
    <lineage>
        <taxon>Bacteria</taxon>
        <taxon>Pseudomonadati</taxon>
        <taxon>Planctomycetota</taxon>
        <taxon>Planctomycetia</taxon>
        <taxon>Gemmatales</taxon>
        <taxon>Gemmataceae</taxon>
        <taxon>Thermogemmata</taxon>
    </lineage>
</organism>
<dbReference type="Pfam" id="PF02545">
    <property type="entry name" value="Maf"/>
    <property type="match status" value="1"/>
</dbReference>
<accession>A0A7V8VHC7</accession>
<evidence type="ECO:0000256" key="1">
    <source>
        <dbReference type="ARBA" id="ARBA00001968"/>
    </source>
</evidence>
<comment type="catalytic activity">
    <reaction evidence="4">
        <text>a ribonucleoside 5'-triphosphate + H2O = a ribonucleoside 5'-phosphate + diphosphate + H(+)</text>
        <dbReference type="Rhea" id="RHEA:23996"/>
        <dbReference type="ChEBI" id="CHEBI:15377"/>
        <dbReference type="ChEBI" id="CHEBI:15378"/>
        <dbReference type="ChEBI" id="CHEBI:33019"/>
        <dbReference type="ChEBI" id="CHEBI:58043"/>
        <dbReference type="ChEBI" id="CHEBI:61557"/>
        <dbReference type="EC" id="3.6.1.9"/>
    </reaction>
</comment>
<protein>
    <recommendedName>
        <fullName evidence="4">Nucleoside triphosphate pyrophosphatase</fullName>
        <ecNumber evidence="4">3.6.1.9</ecNumber>
    </recommendedName>
    <alternativeName>
        <fullName evidence="4">Nucleotide pyrophosphatase</fullName>
        <shortName evidence="4">Nucleotide PPase</shortName>
    </alternativeName>
</protein>
<evidence type="ECO:0000256" key="2">
    <source>
        <dbReference type="ARBA" id="ARBA00022801"/>
    </source>
</evidence>
<comment type="cofactor">
    <cofactor evidence="1 4">
        <name>a divalent metal cation</name>
        <dbReference type="ChEBI" id="CHEBI:60240"/>
    </cofactor>
</comment>
<dbReference type="CDD" id="cd00555">
    <property type="entry name" value="Maf"/>
    <property type="match status" value="1"/>
</dbReference>
<dbReference type="EC" id="3.6.1.9" evidence="4"/>
<dbReference type="HAMAP" id="MF_00528">
    <property type="entry name" value="Maf"/>
    <property type="match status" value="1"/>
</dbReference>
<dbReference type="InterPro" id="IPR029001">
    <property type="entry name" value="ITPase-like_fam"/>
</dbReference>
<keyword evidence="2 4" id="KW-0378">Hydrolase</keyword>
<feature type="active site" description="Proton acceptor" evidence="4">
    <location>
        <position position="84"/>
    </location>
</feature>
<dbReference type="SUPFAM" id="SSF52972">
    <property type="entry name" value="ITPase-like"/>
    <property type="match status" value="1"/>
</dbReference>
<keyword evidence="3 4" id="KW-0546">Nucleotide metabolism</keyword>
<dbReference type="GO" id="GO:0047429">
    <property type="term" value="F:nucleoside triphosphate diphosphatase activity"/>
    <property type="evidence" value="ECO:0007669"/>
    <property type="project" value="UniProtKB-EC"/>
</dbReference>
<dbReference type="PIRSF" id="PIRSF006305">
    <property type="entry name" value="Maf"/>
    <property type="match status" value="1"/>
</dbReference>
<comment type="caution">
    <text evidence="5">The sequence shown here is derived from an EMBL/GenBank/DDBJ whole genome shotgun (WGS) entry which is preliminary data.</text>
</comment>
<gene>
    <name evidence="5" type="primary">maf</name>
    <name evidence="5" type="ORF">H0921_17465</name>
</gene>
<keyword evidence="4" id="KW-0963">Cytoplasm</keyword>
<name>A0A7V8VHC7_9BACT</name>
<comment type="function">
    <text evidence="4">Nucleoside triphosphate pyrophosphatase. May have a dual role in cell division arrest and in preventing the incorporation of modified nucleotides into cellular nucleic acids.</text>
</comment>
<keyword evidence="6" id="KW-1185">Reference proteome</keyword>
<dbReference type="InterPro" id="IPR003697">
    <property type="entry name" value="Maf-like"/>
</dbReference>
<sequence>MDALAGTVPPPVPLPRRLILASASLGRQQLLAAAGYTFHVHPAHLDEPPDAPHGDCQRYVAELAWAKAHAVAPHYDAAFILAADTVAWIDGHVLGKPADADDARRILRTLAGRTHQLWTGVCLWLRPEDLQLAWQEVSLVALRPLDDAQIDHYLRSRLWHNCSGAYALQLPNDPHLSVLHGSPTNVIGLPLESLHHAFQLLAQLPSPLPHPSRPPEFHQTPT</sequence>
<evidence type="ECO:0000256" key="3">
    <source>
        <dbReference type="ARBA" id="ARBA00023080"/>
    </source>
</evidence>
<comment type="similarity">
    <text evidence="4">Belongs to the Maf family.</text>
</comment>
<comment type="subcellular location">
    <subcellularLocation>
        <location evidence="4">Cytoplasm</location>
    </subcellularLocation>
</comment>
<dbReference type="GO" id="GO:0009117">
    <property type="term" value="P:nucleotide metabolic process"/>
    <property type="evidence" value="ECO:0007669"/>
    <property type="project" value="UniProtKB-KW"/>
</dbReference>
<dbReference type="Gene3D" id="3.90.950.10">
    <property type="match status" value="1"/>
</dbReference>
<evidence type="ECO:0000256" key="4">
    <source>
        <dbReference type="HAMAP-Rule" id="MF_00528"/>
    </source>
</evidence>
<evidence type="ECO:0000313" key="6">
    <source>
        <dbReference type="Proteomes" id="UP000542342"/>
    </source>
</evidence>
<proteinExistence type="inferred from homology"/>
<reference evidence="5 6" key="1">
    <citation type="submission" date="2020-07" db="EMBL/GenBank/DDBJ databases">
        <title>Thermogemmata thermophila gen. nov., sp. nov., a novel moderate thermophilic planctomycete from a Kamchatka hot spring.</title>
        <authorList>
            <person name="Elcheninov A.G."/>
            <person name="Podosokorskaya O.A."/>
            <person name="Kovaleva O.L."/>
            <person name="Novikov A."/>
            <person name="Bonch-Osmolovskaya E.A."/>
            <person name="Toshchakov S.V."/>
            <person name="Kublanov I.V."/>
        </authorList>
    </citation>
    <scope>NUCLEOTIDE SEQUENCE [LARGE SCALE GENOMIC DNA]</scope>
    <source>
        <strain evidence="5 6">2918</strain>
    </source>
</reference>
<dbReference type="AlphaFoldDB" id="A0A7V8VHC7"/>
<dbReference type="NCBIfam" id="TIGR00172">
    <property type="entry name" value="maf"/>
    <property type="match status" value="1"/>
</dbReference>
<dbReference type="Proteomes" id="UP000542342">
    <property type="component" value="Unassembled WGS sequence"/>
</dbReference>
<comment type="catalytic activity">
    <reaction evidence="4">
        <text>a 2'-deoxyribonucleoside 5'-triphosphate + H2O = a 2'-deoxyribonucleoside 5'-phosphate + diphosphate + H(+)</text>
        <dbReference type="Rhea" id="RHEA:44644"/>
        <dbReference type="ChEBI" id="CHEBI:15377"/>
        <dbReference type="ChEBI" id="CHEBI:15378"/>
        <dbReference type="ChEBI" id="CHEBI:33019"/>
        <dbReference type="ChEBI" id="CHEBI:61560"/>
        <dbReference type="ChEBI" id="CHEBI:65317"/>
        <dbReference type="EC" id="3.6.1.9"/>
    </reaction>
</comment>
<dbReference type="PANTHER" id="PTHR43213">
    <property type="entry name" value="BIFUNCTIONAL DTTP/UTP PYROPHOSPHATASE/METHYLTRANSFERASE PROTEIN-RELATED"/>
    <property type="match status" value="1"/>
</dbReference>
<dbReference type="RefSeq" id="WP_194539815.1">
    <property type="nucleotide sequence ID" value="NZ_JACEFB010000025.1"/>
</dbReference>
<dbReference type="EMBL" id="JACEFB010000025">
    <property type="protein sequence ID" value="MBA2227951.1"/>
    <property type="molecule type" value="Genomic_DNA"/>
</dbReference>
<comment type="caution">
    <text evidence="4">Lacks conserved residue(s) required for the propagation of feature annotation.</text>
</comment>
<dbReference type="GO" id="GO:0005737">
    <property type="term" value="C:cytoplasm"/>
    <property type="evidence" value="ECO:0007669"/>
    <property type="project" value="UniProtKB-SubCell"/>
</dbReference>
<evidence type="ECO:0000313" key="5">
    <source>
        <dbReference type="EMBL" id="MBA2227951.1"/>
    </source>
</evidence>